<gene>
    <name evidence="1" type="ORF">F3K02_06275</name>
</gene>
<dbReference type="PANTHER" id="PTHR38767">
    <property type="entry name" value="DNA POLYMERASE III SUBUNIT CHI"/>
    <property type="match status" value="1"/>
</dbReference>
<dbReference type="GO" id="GO:0003677">
    <property type="term" value="F:DNA binding"/>
    <property type="evidence" value="ECO:0007669"/>
    <property type="project" value="InterPro"/>
</dbReference>
<comment type="caution">
    <text evidence="1">The sequence shown here is derived from an EMBL/GenBank/DDBJ whole genome shotgun (WGS) entry which is preliminary data.</text>
</comment>
<dbReference type="GO" id="GO:0003887">
    <property type="term" value="F:DNA-directed DNA polymerase activity"/>
    <property type="evidence" value="ECO:0007669"/>
    <property type="project" value="InterPro"/>
</dbReference>
<dbReference type="Pfam" id="PF04364">
    <property type="entry name" value="DNA_pol3_chi"/>
    <property type="match status" value="1"/>
</dbReference>
<dbReference type="RefSeq" id="WP_177134416.1">
    <property type="nucleotide sequence ID" value="NZ_VYGV01000006.1"/>
</dbReference>
<dbReference type="GO" id="GO:0032298">
    <property type="term" value="P:positive regulation of DNA-templated DNA replication initiation"/>
    <property type="evidence" value="ECO:0007669"/>
    <property type="project" value="TreeGrafter"/>
</dbReference>
<keyword evidence="2" id="KW-1185">Reference proteome</keyword>
<name>A0A7Y8GUY9_9BURK</name>
<dbReference type="Proteomes" id="UP000545507">
    <property type="component" value="Unassembled WGS sequence"/>
</dbReference>
<accession>A0A7Y8GUY9</accession>
<dbReference type="PANTHER" id="PTHR38767:SF1">
    <property type="entry name" value="DNA POLYMERASE III SUBUNIT CHI"/>
    <property type="match status" value="1"/>
</dbReference>
<proteinExistence type="predicted"/>
<dbReference type="Gene3D" id="3.40.50.10110">
    <property type="entry name" value="DNA polymerase III subunit chi"/>
    <property type="match status" value="1"/>
</dbReference>
<dbReference type="InterPro" id="IPR007459">
    <property type="entry name" value="DNA_pol3_chi"/>
</dbReference>
<dbReference type="GO" id="GO:0006260">
    <property type="term" value="P:DNA replication"/>
    <property type="evidence" value="ECO:0007669"/>
    <property type="project" value="InterPro"/>
</dbReference>
<dbReference type="EMBL" id="VYGV01000006">
    <property type="protein sequence ID" value="NWF44858.1"/>
    <property type="molecule type" value="Genomic_DNA"/>
</dbReference>
<dbReference type="SUPFAM" id="SSF102400">
    <property type="entry name" value="DNA polymerase III chi subunit"/>
    <property type="match status" value="1"/>
</dbReference>
<organism evidence="1 2">
    <name type="scientific">Hydrogenophaga aromaticivorans</name>
    <dbReference type="NCBI Taxonomy" id="2610898"/>
    <lineage>
        <taxon>Bacteria</taxon>
        <taxon>Pseudomonadati</taxon>
        <taxon>Pseudomonadota</taxon>
        <taxon>Betaproteobacteria</taxon>
        <taxon>Burkholderiales</taxon>
        <taxon>Comamonadaceae</taxon>
        <taxon>Hydrogenophaga</taxon>
    </lineage>
</organism>
<dbReference type="AlphaFoldDB" id="A0A7Y8GUY9"/>
<protein>
    <submittedName>
        <fullName evidence="1">DNA polymerase III subunit chi</fullName>
    </submittedName>
</protein>
<evidence type="ECO:0000313" key="1">
    <source>
        <dbReference type="EMBL" id="NWF44858.1"/>
    </source>
</evidence>
<evidence type="ECO:0000313" key="2">
    <source>
        <dbReference type="Proteomes" id="UP000545507"/>
    </source>
</evidence>
<reference evidence="1 2" key="1">
    <citation type="submission" date="2019-09" db="EMBL/GenBank/DDBJ databases">
        <title>Hydrogenophaga aromatica sp. nov., isolated from a para-xylene-degrading enrichment culture.</title>
        <authorList>
            <person name="Tancsics A."/>
            <person name="Banerjee S."/>
        </authorList>
    </citation>
    <scope>NUCLEOTIDE SEQUENCE [LARGE SCALE GENOMIC DNA]</scope>
    <source>
        <strain evidence="1 2">D2P1</strain>
    </source>
</reference>
<dbReference type="InterPro" id="IPR036768">
    <property type="entry name" value="PolIII_chi_sf"/>
</dbReference>
<sequence length="147" mass="16277">MTEVAFHFNAPDKLGYACRLLRKAYLKGARVVVLGSSRDCASLDQALWTMAAGEFVPHCRESDSASLFKASPILIASGHVPPADFPADVLLNLSDECPVGFERFERLIEVVTFDEADRQRARERWKHYKAAGCEPLRHDLKIAGSAS</sequence>